<keyword evidence="3" id="KW-1185">Reference proteome</keyword>
<name>A0AAV1QS25_9ROSI</name>
<dbReference type="GO" id="GO:0009090">
    <property type="term" value="P:homoserine biosynthetic process"/>
    <property type="evidence" value="ECO:0007669"/>
    <property type="project" value="TreeGrafter"/>
</dbReference>
<dbReference type="GO" id="GO:0009089">
    <property type="term" value="P:lysine biosynthetic process via diaminopimelate"/>
    <property type="evidence" value="ECO:0007669"/>
    <property type="project" value="TreeGrafter"/>
</dbReference>
<comment type="similarity">
    <text evidence="1">Belongs to the aspartokinase family.</text>
</comment>
<evidence type="ECO:0000313" key="2">
    <source>
        <dbReference type="EMBL" id="CAK7323140.1"/>
    </source>
</evidence>
<accession>A0AAV1QS25</accession>
<dbReference type="EMBL" id="CAWUPB010000065">
    <property type="protein sequence ID" value="CAK7323140.1"/>
    <property type="molecule type" value="Genomic_DNA"/>
</dbReference>
<evidence type="ECO:0000256" key="1">
    <source>
        <dbReference type="ARBA" id="ARBA00010122"/>
    </source>
</evidence>
<gene>
    <name evidence="2" type="ORF">DCAF_LOCUS756</name>
</gene>
<proteinExistence type="inferred from homology"/>
<dbReference type="GO" id="GO:0005829">
    <property type="term" value="C:cytosol"/>
    <property type="evidence" value="ECO:0007669"/>
    <property type="project" value="TreeGrafter"/>
</dbReference>
<sequence length="227" mass="25013">MGIGTGAVINSCAIIKALVEDPNMHVTKFGENRVTKAKSPRSSLFSKHACDQIKGEYVVAATNDSCEGNGDYDSNKPVPLYKIEISFDHSTLGNHITMILSAHKIFFWPIGSVSGYELPIFITTDDFTNANILEATYTAIAGIVHANWIDDPTIPIATGFLGKVEFQWVWKDGDGVLTRDPTIYPHTELVPYLTFKDARRACLLWMFTSLAWLCGETGMLSSFGLLV</sequence>
<dbReference type="Proteomes" id="UP001314170">
    <property type="component" value="Unassembled WGS sequence"/>
</dbReference>
<dbReference type="GO" id="GO:0009570">
    <property type="term" value="C:chloroplast stroma"/>
    <property type="evidence" value="ECO:0007669"/>
    <property type="project" value="TreeGrafter"/>
</dbReference>
<organism evidence="2 3">
    <name type="scientific">Dovyalis caffra</name>
    <dbReference type="NCBI Taxonomy" id="77055"/>
    <lineage>
        <taxon>Eukaryota</taxon>
        <taxon>Viridiplantae</taxon>
        <taxon>Streptophyta</taxon>
        <taxon>Embryophyta</taxon>
        <taxon>Tracheophyta</taxon>
        <taxon>Spermatophyta</taxon>
        <taxon>Magnoliopsida</taxon>
        <taxon>eudicotyledons</taxon>
        <taxon>Gunneridae</taxon>
        <taxon>Pentapetalae</taxon>
        <taxon>rosids</taxon>
        <taxon>fabids</taxon>
        <taxon>Malpighiales</taxon>
        <taxon>Salicaceae</taxon>
        <taxon>Flacourtieae</taxon>
        <taxon>Dovyalis</taxon>
    </lineage>
</organism>
<dbReference type="InterPro" id="IPR036393">
    <property type="entry name" value="AceGlu_kinase-like_sf"/>
</dbReference>
<reference evidence="2 3" key="1">
    <citation type="submission" date="2024-01" db="EMBL/GenBank/DDBJ databases">
        <authorList>
            <person name="Waweru B."/>
        </authorList>
    </citation>
    <scope>NUCLEOTIDE SEQUENCE [LARGE SCALE GENOMIC DNA]</scope>
</reference>
<protein>
    <submittedName>
        <fullName evidence="2">Uncharacterized protein</fullName>
    </submittedName>
</protein>
<dbReference type="Gene3D" id="3.40.1160.10">
    <property type="entry name" value="Acetylglutamate kinase-like"/>
    <property type="match status" value="2"/>
</dbReference>
<evidence type="ECO:0000313" key="3">
    <source>
        <dbReference type="Proteomes" id="UP001314170"/>
    </source>
</evidence>
<dbReference type="PANTHER" id="PTHR21499:SF59">
    <property type="entry name" value="ASPARTOKINASE"/>
    <property type="match status" value="1"/>
</dbReference>
<dbReference type="PANTHER" id="PTHR21499">
    <property type="entry name" value="ASPARTATE KINASE"/>
    <property type="match status" value="1"/>
</dbReference>
<dbReference type="GO" id="GO:0004072">
    <property type="term" value="F:aspartate kinase activity"/>
    <property type="evidence" value="ECO:0007669"/>
    <property type="project" value="TreeGrafter"/>
</dbReference>
<dbReference type="AlphaFoldDB" id="A0AAV1QS25"/>
<dbReference type="SUPFAM" id="SSF53633">
    <property type="entry name" value="Carbamate kinase-like"/>
    <property type="match status" value="1"/>
</dbReference>
<comment type="caution">
    <text evidence="2">The sequence shown here is derived from an EMBL/GenBank/DDBJ whole genome shotgun (WGS) entry which is preliminary data.</text>
</comment>